<comment type="subcellular location">
    <subcellularLocation>
        <location evidence="2 11">Late endosome membrane</location>
        <topology evidence="2 11">Multi-pass membrane protein</topology>
    </subcellularLocation>
    <subcellularLocation>
        <location evidence="3 11">Lysosome membrane</location>
        <topology evidence="3 11">Multi-pass membrane protein</topology>
    </subcellularLocation>
</comment>
<dbReference type="EC" id="3.1.3.78" evidence="4 11"/>
<dbReference type="InterPro" id="IPR019178">
    <property type="entry name" value="PtdIns-P2-Ptase"/>
</dbReference>
<protein>
    <recommendedName>
        <fullName evidence="4 11">Phosphatidylinositol-4,5-bisphosphate 4-phosphatase</fullName>
        <ecNumber evidence="4 11">3.1.3.78</ecNumber>
    </recommendedName>
</protein>
<dbReference type="GO" id="GO:0031902">
    <property type="term" value="C:late endosome membrane"/>
    <property type="evidence" value="ECO:0007669"/>
    <property type="project" value="UniProtKB-SubCell"/>
</dbReference>
<dbReference type="PANTHER" id="PTHR21014:SF6">
    <property type="entry name" value="PHOSPHATIDYLINOSITOL-4,5-BISPHOSPHATE 4-PHOSPHATASE"/>
    <property type="match status" value="1"/>
</dbReference>
<keyword evidence="5 11" id="KW-0812">Transmembrane</keyword>
<keyword evidence="9 11" id="KW-0472">Membrane</keyword>
<evidence type="ECO:0000256" key="11">
    <source>
        <dbReference type="RuleBase" id="RU365008"/>
    </source>
</evidence>
<gene>
    <name evidence="13" type="ORF">NP493_403g01009</name>
</gene>
<dbReference type="AlphaFoldDB" id="A0AAD9L2Q9"/>
<comment type="function">
    <text evidence="11">Catalyzes the hydrolysis of phosphatidylinositol-4,5-bisphosphate (PtdIns-4,5-P2) to phosphatidylinositol-4-phosphate (PtdIns-4-P).</text>
</comment>
<comment type="caution">
    <text evidence="13">The sequence shown here is derived from an EMBL/GenBank/DDBJ whole genome shotgun (WGS) entry which is preliminary data.</text>
</comment>
<feature type="compositionally biased region" description="Basic and acidic residues" evidence="12">
    <location>
        <begin position="1"/>
        <end position="16"/>
    </location>
</feature>
<keyword evidence="6 11" id="KW-0967">Endosome</keyword>
<organism evidence="13 14">
    <name type="scientific">Ridgeia piscesae</name>
    <name type="common">Tubeworm</name>
    <dbReference type="NCBI Taxonomy" id="27915"/>
    <lineage>
        <taxon>Eukaryota</taxon>
        <taxon>Metazoa</taxon>
        <taxon>Spiralia</taxon>
        <taxon>Lophotrochozoa</taxon>
        <taxon>Annelida</taxon>
        <taxon>Polychaeta</taxon>
        <taxon>Sedentaria</taxon>
        <taxon>Canalipalpata</taxon>
        <taxon>Sabellida</taxon>
        <taxon>Siboglinidae</taxon>
        <taxon>Ridgeia</taxon>
    </lineage>
</organism>
<evidence type="ECO:0000256" key="4">
    <source>
        <dbReference type="ARBA" id="ARBA00012936"/>
    </source>
</evidence>
<name>A0AAD9L2Q9_RIDPI</name>
<dbReference type="GO" id="GO:0046856">
    <property type="term" value="P:phosphatidylinositol dephosphorylation"/>
    <property type="evidence" value="ECO:0007669"/>
    <property type="project" value="InterPro"/>
</dbReference>
<evidence type="ECO:0000313" key="13">
    <source>
        <dbReference type="EMBL" id="KAK2181318.1"/>
    </source>
</evidence>
<evidence type="ECO:0000256" key="3">
    <source>
        <dbReference type="ARBA" id="ARBA00004155"/>
    </source>
</evidence>
<proteinExistence type="predicted"/>
<dbReference type="Pfam" id="PF09788">
    <property type="entry name" value="Tmemb_55A"/>
    <property type="match status" value="1"/>
</dbReference>
<dbReference type="GO" id="GO:0005886">
    <property type="term" value="C:plasma membrane"/>
    <property type="evidence" value="ECO:0007669"/>
    <property type="project" value="TreeGrafter"/>
</dbReference>
<evidence type="ECO:0000256" key="1">
    <source>
        <dbReference type="ARBA" id="ARBA00001261"/>
    </source>
</evidence>
<evidence type="ECO:0000256" key="8">
    <source>
        <dbReference type="ARBA" id="ARBA00022989"/>
    </source>
</evidence>
<keyword evidence="7 11" id="KW-0378">Hydrolase</keyword>
<accession>A0AAD9L2Q9</accession>
<evidence type="ECO:0000256" key="6">
    <source>
        <dbReference type="ARBA" id="ARBA00022753"/>
    </source>
</evidence>
<dbReference type="GO" id="GO:0034597">
    <property type="term" value="F:phosphatidylinositol-4,5-bisphosphate 4-phosphatase activity"/>
    <property type="evidence" value="ECO:0007669"/>
    <property type="project" value="UniProtKB-EC"/>
</dbReference>
<comment type="catalytic activity">
    <reaction evidence="1 11">
        <text>a 1,2-diacyl-sn-glycero-3-phospho-(1D-myo-inositol-4,5-bisphosphate) + H2O = a 1,2-diacyl-sn-glycero-3-phospho-(1D-myo-inositol-5-phosphate) + phosphate</text>
        <dbReference type="Rhea" id="RHEA:25674"/>
        <dbReference type="ChEBI" id="CHEBI:15377"/>
        <dbReference type="ChEBI" id="CHEBI:43474"/>
        <dbReference type="ChEBI" id="CHEBI:57795"/>
        <dbReference type="ChEBI" id="CHEBI:58456"/>
        <dbReference type="EC" id="3.1.3.78"/>
    </reaction>
</comment>
<keyword evidence="14" id="KW-1185">Reference proteome</keyword>
<dbReference type="GO" id="GO:0005765">
    <property type="term" value="C:lysosomal membrane"/>
    <property type="evidence" value="ECO:0007669"/>
    <property type="project" value="UniProtKB-SubCell"/>
</dbReference>
<dbReference type="Proteomes" id="UP001209878">
    <property type="component" value="Unassembled WGS sequence"/>
</dbReference>
<evidence type="ECO:0000256" key="5">
    <source>
        <dbReference type="ARBA" id="ARBA00022692"/>
    </source>
</evidence>
<feature type="transmembrane region" description="Helical" evidence="11">
    <location>
        <begin position="201"/>
        <end position="220"/>
    </location>
</feature>
<evidence type="ECO:0000256" key="7">
    <source>
        <dbReference type="ARBA" id="ARBA00022801"/>
    </source>
</evidence>
<dbReference type="EMBL" id="JAODUO010000402">
    <property type="protein sequence ID" value="KAK2181318.1"/>
    <property type="molecule type" value="Genomic_DNA"/>
</dbReference>
<reference evidence="13" key="1">
    <citation type="journal article" date="2023" name="Mol. Biol. Evol.">
        <title>Third-Generation Sequencing Reveals the Adaptive Role of the Epigenome in Three Deep-Sea Polychaetes.</title>
        <authorList>
            <person name="Perez M."/>
            <person name="Aroh O."/>
            <person name="Sun Y."/>
            <person name="Lan Y."/>
            <person name="Juniper S.K."/>
            <person name="Young C.R."/>
            <person name="Angers B."/>
            <person name="Qian P.Y."/>
        </authorList>
    </citation>
    <scope>NUCLEOTIDE SEQUENCE</scope>
    <source>
        <strain evidence="13">R07B-5</strain>
    </source>
</reference>
<evidence type="ECO:0000256" key="12">
    <source>
        <dbReference type="SAM" id="MobiDB-lite"/>
    </source>
</evidence>
<evidence type="ECO:0000256" key="9">
    <source>
        <dbReference type="ARBA" id="ARBA00023136"/>
    </source>
</evidence>
<feature type="transmembrane region" description="Helical" evidence="11">
    <location>
        <begin position="226"/>
        <end position="243"/>
    </location>
</feature>
<dbReference type="PANTHER" id="PTHR21014">
    <property type="entry name" value="PHOSPHATIDYLINOSITOL-4,5-BISPHOSPHATE 4-PHOSPHATASE"/>
    <property type="match status" value="1"/>
</dbReference>
<keyword evidence="8 11" id="KW-1133">Transmembrane helix</keyword>
<keyword evidence="10 11" id="KW-0458">Lysosome</keyword>
<evidence type="ECO:0000256" key="10">
    <source>
        <dbReference type="ARBA" id="ARBA00023228"/>
    </source>
</evidence>
<feature type="region of interest" description="Disordered" evidence="12">
    <location>
        <begin position="1"/>
        <end position="42"/>
    </location>
</feature>
<sequence>MSHDSCKMAGNGEREPLLQNQAGPSAPPPEYSHYPAAGGDTVHKEVTVPPIGPDELPPPYSPTSPGSIPTINCKVCQSLINIEGKTNQHVIKCSVCNEATPIKAAPPGKKYVRCPCNCLLICKSSSQRISCPRPNCKRIISLGSNVPAINVHPPGMSRVECAHCRNTFFFNLQTRALAICPHCQKTSSVGRHFARSQAIKFLSWGLFLILLSIGAMVGVFIGTGGLWILISIGPVVAGVILLIKAAKYSCVAISEVQGPP</sequence>
<dbReference type="GO" id="GO:0030670">
    <property type="term" value="C:phagocytic vesicle membrane"/>
    <property type="evidence" value="ECO:0007669"/>
    <property type="project" value="TreeGrafter"/>
</dbReference>
<evidence type="ECO:0000313" key="14">
    <source>
        <dbReference type="Proteomes" id="UP001209878"/>
    </source>
</evidence>
<evidence type="ECO:0000256" key="2">
    <source>
        <dbReference type="ARBA" id="ARBA00004107"/>
    </source>
</evidence>